<evidence type="ECO:0000313" key="3">
    <source>
        <dbReference type="EMBL" id="CAE8620497.1"/>
    </source>
</evidence>
<feature type="region of interest" description="Disordered" evidence="2">
    <location>
        <begin position="19"/>
        <end position="67"/>
    </location>
</feature>
<feature type="non-terminal residue" evidence="3">
    <location>
        <position position="412"/>
    </location>
</feature>
<proteinExistence type="predicted"/>
<reference evidence="3" key="1">
    <citation type="submission" date="2021-02" db="EMBL/GenBank/DDBJ databases">
        <authorList>
            <person name="Dougan E. K."/>
            <person name="Rhodes N."/>
            <person name="Thang M."/>
            <person name="Chan C."/>
        </authorList>
    </citation>
    <scope>NUCLEOTIDE SEQUENCE</scope>
</reference>
<dbReference type="GO" id="GO:0019887">
    <property type="term" value="F:protein kinase regulator activity"/>
    <property type="evidence" value="ECO:0007669"/>
    <property type="project" value="TreeGrafter"/>
</dbReference>
<evidence type="ECO:0000256" key="2">
    <source>
        <dbReference type="SAM" id="MobiDB-lite"/>
    </source>
</evidence>
<evidence type="ECO:0000256" key="1">
    <source>
        <dbReference type="ARBA" id="ARBA00022737"/>
    </source>
</evidence>
<comment type="caution">
    <text evidence="3">The sequence shown here is derived from an EMBL/GenBank/DDBJ whole genome shotgun (WGS) entry which is preliminary data.</text>
</comment>
<dbReference type="Gene3D" id="1.25.10.10">
    <property type="entry name" value="Leucine-rich Repeat Variant"/>
    <property type="match status" value="1"/>
</dbReference>
<protein>
    <submittedName>
        <fullName evidence="3">Uncharacterized protein</fullName>
    </submittedName>
</protein>
<organism evidence="3 4">
    <name type="scientific">Polarella glacialis</name>
    <name type="common">Dinoflagellate</name>
    <dbReference type="NCBI Taxonomy" id="89957"/>
    <lineage>
        <taxon>Eukaryota</taxon>
        <taxon>Sar</taxon>
        <taxon>Alveolata</taxon>
        <taxon>Dinophyceae</taxon>
        <taxon>Suessiales</taxon>
        <taxon>Suessiaceae</taxon>
        <taxon>Polarella</taxon>
    </lineage>
</organism>
<dbReference type="SUPFAM" id="SSF48371">
    <property type="entry name" value="ARM repeat"/>
    <property type="match status" value="1"/>
</dbReference>
<dbReference type="InterPro" id="IPR011989">
    <property type="entry name" value="ARM-like"/>
</dbReference>
<evidence type="ECO:0000313" key="4">
    <source>
        <dbReference type="Proteomes" id="UP000654075"/>
    </source>
</evidence>
<dbReference type="GO" id="GO:0005829">
    <property type="term" value="C:cytosol"/>
    <property type="evidence" value="ECO:0007669"/>
    <property type="project" value="TreeGrafter"/>
</dbReference>
<name>A0A813G0Z5_POLGL</name>
<keyword evidence="1" id="KW-0677">Repeat</keyword>
<gene>
    <name evidence="3" type="ORF">PGLA1383_LOCUS38052</name>
</gene>
<dbReference type="Proteomes" id="UP000654075">
    <property type="component" value="Unassembled WGS sequence"/>
</dbReference>
<feature type="compositionally biased region" description="Low complexity" evidence="2">
    <location>
        <begin position="19"/>
        <end position="48"/>
    </location>
</feature>
<dbReference type="AlphaFoldDB" id="A0A813G0Z5"/>
<dbReference type="OrthoDB" id="5148094at2759"/>
<dbReference type="PANTHER" id="PTHR23346:SF7">
    <property type="entry name" value="STALLED RIBOSOME SENSOR GCN1"/>
    <property type="match status" value="1"/>
</dbReference>
<dbReference type="PANTHER" id="PTHR23346">
    <property type="entry name" value="TRANSLATIONAL ACTIVATOR GCN1-RELATED"/>
    <property type="match status" value="1"/>
</dbReference>
<sequence length="412" mass="41823">VKQKFGGQKLDLKDVLAPAAAAPKSGGSSWAQGAGAAASSKGASSAPGPTKAAPMVGSWARGGPQGLAATATSIQSQPKFAPAARPSGAGAMRLGLGQKRDLGPAAPSFDSEAFPEAEKPKTAAELAEEAARVKAAKRFPEVADCAEAMAALCKNAGSTETSDILRLTASLSWLLNVGLPGALTSGDMGRLVKAGALVVEGMASEEKSAGKIQELLEAYFQDQQQKGKNTPQILEANGLVDALLFGGLAKKMEAGSPRQAAIRLRLVRRLQKPTTPPIVQHALASSLAALLAADPEAAEEVCRLFIKDLAALQESVRRGAALGAAAAVKGGGGASALKKIGVMEVVKEFAASAGKASSGKRQGGLLLLQALAEALGRTFEPYAVASMPLLLESCSDSSKEVQLAGRAAAQTV</sequence>
<dbReference type="InterPro" id="IPR016024">
    <property type="entry name" value="ARM-type_fold"/>
</dbReference>
<dbReference type="GO" id="GO:0006417">
    <property type="term" value="P:regulation of translation"/>
    <property type="evidence" value="ECO:0007669"/>
    <property type="project" value="TreeGrafter"/>
</dbReference>
<dbReference type="GO" id="GO:0034198">
    <property type="term" value="P:cellular response to amino acid starvation"/>
    <property type="evidence" value="ECO:0007669"/>
    <property type="project" value="TreeGrafter"/>
</dbReference>
<feature type="non-terminal residue" evidence="3">
    <location>
        <position position="1"/>
    </location>
</feature>
<dbReference type="Pfam" id="PF24987">
    <property type="entry name" value="HEAT_EF3_N"/>
    <property type="match status" value="1"/>
</dbReference>
<accession>A0A813G0Z5</accession>
<dbReference type="EMBL" id="CAJNNV010027476">
    <property type="protein sequence ID" value="CAE8620497.1"/>
    <property type="molecule type" value="Genomic_DNA"/>
</dbReference>
<keyword evidence="4" id="KW-1185">Reference proteome</keyword>